<proteinExistence type="predicted"/>
<dbReference type="Proteomes" id="UP000659698">
    <property type="component" value="Unassembled WGS sequence"/>
</dbReference>
<protein>
    <submittedName>
        <fullName evidence="1">Uncharacterized protein</fullName>
    </submittedName>
</protein>
<comment type="caution">
    <text evidence="1">The sequence shown here is derived from an EMBL/GenBank/DDBJ whole genome shotgun (WGS) entry which is preliminary data.</text>
</comment>
<accession>A0ABR6VRT7</accession>
<name>A0ABR6VRT7_9BACT</name>
<reference evidence="1 2" key="1">
    <citation type="journal article" date="2019" name="Int. J. Syst. Evol. Microbiol.">
        <title>Rufibacter sediminis sp. nov., isolated from freshwater lake sediment.</title>
        <authorList>
            <person name="Qu J.H."/>
            <person name="Zhang L.J."/>
            <person name="Fu Y.H."/>
            <person name="Li H.F."/>
        </authorList>
    </citation>
    <scope>NUCLEOTIDE SEQUENCE [LARGE SCALE GENOMIC DNA]</scope>
    <source>
        <strain evidence="1 2">H-1</strain>
    </source>
</reference>
<organism evidence="1 2">
    <name type="scientific">Rufibacter sediminis</name>
    <dbReference type="NCBI Taxonomy" id="2762756"/>
    <lineage>
        <taxon>Bacteria</taxon>
        <taxon>Pseudomonadati</taxon>
        <taxon>Bacteroidota</taxon>
        <taxon>Cytophagia</taxon>
        <taxon>Cytophagales</taxon>
        <taxon>Hymenobacteraceae</taxon>
        <taxon>Rufibacter</taxon>
    </lineage>
</organism>
<keyword evidence="2" id="KW-1185">Reference proteome</keyword>
<gene>
    <name evidence="1" type="ORF">H7U12_06385</name>
</gene>
<dbReference type="RefSeq" id="WP_186634715.1">
    <property type="nucleotide sequence ID" value="NZ_JACOAF010000018.1"/>
</dbReference>
<evidence type="ECO:0000313" key="2">
    <source>
        <dbReference type="Proteomes" id="UP000659698"/>
    </source>
</evidence>
<evidence type="ECO:0000313" key="1">
    <source>
        <dbReference type="EMBL" id="MBC3539301.1"/>
    </source>
</evidence>
<dbReference type="EMBL" id="JACOAF010000018">
    <property type="protein sequence ID" value="MBC3539301.1"/>
    <property type="molecule type" value="Genomic_DNA"/>
</dbReference>
<sequence length="116" mass="13393">MKVVQLNTLLTDLEPLMLKVKVIAGGYLTEEQTIHCERLERLGASSLNLPLEFYITDQNHVLVLHYARRLDLQKSISAIDYFPEYTSQEIAKVSDIILEVLRKKPAFQKRAVKHRS</sequence>